<comment type="caution">
    <text evidence="2">The sequence shown here is derived from an EMBL/GenBank/DDBJ whole genome shotgun (WGS) entry which is preliminary data.</text>
</comment>
<dbReference type="OrthoDB" id="5230873at2759"/>
<dbReference type="EMBL" id="CAJVRC010000884">
    <property type="protein sequence ID" value="CAG8904393.1"/>
    <property type="molecule type" value="Genomic_DNA"/>
</dbReference>
<dbReference type="Proteomes" id="UP001154252">
    <property type="component" value="Unassembled WGS sequence"/>
</dbReference>
<organism evidence="2 3">
    <name type="scientific">Penicillium egyptiacum</name>
    <dbReference type="NCBI Taxonomy" id="1303716"/>
    <lineage>
        <taxon>Eukaryota</taxon>
        <taxon>Fungi</taxon>
        <taxon>Dikarya</taxon>
        <taxon>Ascomycota</taxon>
        <taxon>Pezizomycotina</taxon>
        <taxon>Eurotiomycetes</taxon>
        <taxon>Eurotiomycetidae</taxon>
        <taxon>Eurotiales</taxon>
        <taxon>Aspergillaceae</taxon>
        <taxon>Penicillium</taxon>
    </lineage>
</organism>
<keyword evidence="3" id="KW-1185">Reference proteome</keyword>
<accession>A0A9W4P592</accession>
<feature type="chain" id="PRO_5040861581" evidence="1">
    <location>
        <begin position="18"/>
        <end position="215"/>
    </location>
</feature>
<protein>
    <submittedName>
        <fullName evidence="2">Uncharacterized protein</fullName>
    </submittedName>
</protein>
<sequence length="215" mass="22826">MLSPSILLLLAFGLVCSTHPLEKRQLRTTDSFKLYAYGPGISGLPVFYRNGSAEVADESKVDKTTMATMTPINCKNPISLLDAMRKPPVNESTGLPKPVTASADNTWVAHPSSNEAFTALSTDANRLCLEQGDAGSNPVSFTGSGTERSNTTKLSDVWSTYGSYVLVTVSGANFYGKSTGTGLYSLLWSSSAEAMTDTIPLVLRTAEPATVSVLT</sequence>
<name>A0A9W4P592_9EURO</name>
<feature type="signal peptide" evidence="1">
    <location>
        <begin position="1"/>
        <end position="17"/>
    </location>
</feature>
<proteinExistence type="predicted"/>
<evidence type="ECO:0000256" key="1">
    <source>
        <dbReference type="SAM" id="SignalP"/>
    </source>
</evidence>
<keyword evidence="1" id="KW-0732">Signal</keyword>
<dbReference type="AlphaFoldDB" id="A0A9W4P592"/>
<evidence type="ECO:0000313" key="2">
    <source>
        <dbReference type="EMBL" id="CAG8904393.1"/>
    </source>
</evidence>
<evidence type="ECO:0000313" key="3">
    <source>
        <dbReference type="Proteomes" id="UP001154252"/>
    </source>
</evidence>
<gene>
    <name evidence="2" type="ORF">PEGY_LOCUS7772</name>
</gene>
<reference evidence="2" key="1">
    <citation type="submission" date="2021-07" db="EMBL/GenBank/DDBJ databases">
        <authorList>
            <person name="Branca A.L. A."/>
        </authorList>
    </citation>
    <scope>NUCLEOTIDE SEQUENCE</scope>
</reference>